<organism evidence="1 2">
    <name type="scientific">Gimesia alba</name>
    <dbReference type="NCBI Taxonomy" id="2527973"/>
    <lineage>
        <taxon>Bacteria</taxon>
        <taxon>Pseudomonadati</taxon>
        <taxon>Planctomycetota</taxon>
        <taxon>Planctomycetia</taxon>
        <taxon>Planctomycetales</taxon>
        <taxon>Planctomycetaceae</taxon>
        <taxon>Gimesia</taxon>
    </lineage>
</organism>
<name>A0A517RBP6_9PLAN</name>
<evidence type="ECO:0000313" key="2">
    <source>
        <dbReference type="Proteomes" id="UP000317171"/>
    </source>
</evidence>
<dbReference type="AlphaFoldDB" id="A0A517RBP6"/>
<gene>
    <name evidence="1" type="ORF">Pan241w_13520</name>
</gene>
<reference evidence="1 2" key="1">
    <citation type="submission" date="2019-02" db="EMBL/GenBank/DDBJ databases">
        <title>Deep-cultivation of Planctomycetes and their phenomic and genomic characterization uncovers novel biology.</title>
        <authorList>
            <person name="Wiegand S."/>
            <person name="Jogler M."/>
            <person name="Boedeker C."/>
            <person name="Pinto D."/>
            <person name="Vollmers J."/>
            <person name="Rivas-Marin E."/>
            <person name="Kohn T."/>
            <person name="Peeters S.H."/>
            <person name="Heuer A."/>
            <person name="Rast P."/>
            <person name="Oberbeckmann S."/>
            <person name="Bunk B."/>
            <person name="Jeske O."/>
            <person name="Meyerdierks A."/>
            <person name="Storesund J.E."/>
            <person name="Kallscheuer N."/>
            <person name="Luecker S."/>
            <person name="Lage O.M."/>
            <person name="Pohl T."/>
            <person name="Merkel B.J."/>
            <person name="Hornburger P."/>
            <person name="Mueller R.-W."/>
            <person name="Bruemmer F."/>
            <person name="Labrenz M."/>
            <person name="Spormann A.M."/>
            <person name="Op den Camp H."/>
            <person name="Overmann J."/>
            <person name="Amann R."/>
            <person name="Jetten M.S.M."/>
            <person name="Mascher T."/>
            <person name="Medema M.H."/>
            <person name="Devos D.P."/>
            <person name="Kaster A.-K."/>
            <person name="Ovreas L."/>
            <person name="Rohde M."/>
            <person name="Galperin M.Y."/>
            <person name="Jogler C."/>
        </authorList>
    </citation>
    <scope>NUCLEOTIDE SEQUENCE [LARGE SCALE GENOMIC DNA]</scope>
    <source>
        <strain evidence="1 2">Pan241w</strain>
    </source>
</reference>
<dbReference type="EMBL" id="CP036269">
    <property type="protein sequence ID" value="QDT41292.1"/>
    <property type="molecule type" value="Genomic_DNA"/>
</dbReference>
<dbReference type="KEGG" id="gaz:Pan241w_13520"/>
<proteinExistence type="predicted"/>
<keyword evidence="2" id="KW-1185">Reference proteome</keyword>
<protein>
    <submittedName>
        <fullName evidence="1">Uncharacterized protein</fullName>
    </submittedName>
</protein>
<accession>A0A517RBP6</accession>
<dbReference type="Proteomes" id="UP000317171">
    <property type="component" value="Chromosome"/>
</dbReference>
<evidence type="ECO:0000313" key="1">
    <source>
        <dbReference type="EMBL" id="QDT41292.1"/>
    </source>
</evidence>
<sequence length="139" mass="15916">MTRSSSSLHETDISIISLLSIYLETSKVIKNRILQGAVLWPVYLPNATDFPDATSIPHRYKRQNFQYRLTLPVLSITPIVSILTIWSTRIRHVDQIIETNMYELYTYNHQTFTHGYPKTLVSHECKPSAHAKSAVTVVS</sequence>